<keyword evidence="16" id="KW-1185">Reference proteome</keyword>
<dbReference type="SUPFAM" id="SSF144122">
    <property type="entry name" value="Tim10-like"/>
    <property type="match status" value="1"/>
</dbReference>
<keyword evidence="4" id="KW-0479">Metal-binding</keyword>
<evidence type="ECO:0000256" key="6">
    <source>
        <dbReference type="ARBA" id="ARBA00022833"/>
    </source>
</evidence>
<evidence type="ECO:0000256" key="9">
    <source>
        <dbReference type="ARBA" id="ARBA00023128"/>
    </source>
</evidence>
<dbReference type="GO" id="GO:0015031">
    <property type="term" value="P:protein transport"/>
    <property type="evidence" value="ECO:0007669"/>
    <property type="project" value="UniProtKB-KW"/>
</dbReference>
<evidence type="ECO:0000313" key="15">
    <source>
        <dbReference type="EMBL" id="RPD54291.1"/>
    </source>
</evidence>
<keyword evidence="5 12" id="KW-0999">Mitochondrion inner membrane</keyword>
<keyword evidence="10 12" id="KW-1015">Disulfide bond</keyword>
<evidence type="ECO:0000256" key="1">
    <source>
        <dbReference type="ARBA" id="ARBA00004137"/>
    </source>
</evidence>
<keyword evidence="6" id="KW-0862">Zinc</keyword>
<dbReference type="InterPro" id="IPR004217">
    <property type="entry name" value="Tim10-like"/>
</dbReference>
<comment type="similarity">
    <text evidence="2 12">Belongs to the small Tim family.</text>
</comment>
<comment type="domain">
    <text evidence="12">The twin CX3C motif contains 4 conserved Cys residues that form 2 disulfide bonds in the mitochondrial intermembrane space.</text>
</comment>
<evidence type="ECO:0000256" key="2">
    <source>
        <dbReference type="ARBA" id="ARBA00006720"/>
    </source>
</evidence>
<evidence type="ECO:0000256" key="10">
    <source>
        <dbReference type="ARBA" id="ARBA00023157"/>
    </source>
</evidence>
<dbReference type="EMBL" id="ML122307">
    <property type="protein sequence ID" value="RPD54291.1"/>
    <property type="molecule type" value="Genomic_DNA"/>
</dbReference>
<sequence length="107" mass="11862">MTSLFGASRTPTGTPSNPAETAARVENLKNSIRNELALQNAQELMSKVTEKCYAKCVPKPGSDLSSSEQKCLAQCMDRYLEAFDMINRTYVARLKKERVDSQPSDSL</sequence>
<evidence type="ECO:0000256" key="13">
    <source>
        <dbReference type="SAM" id="MobiDB-lite"/>
    </source>
</evidence>
<keyword evidence="3 12" id="KW-0813">Transport</keyword>
<dbReference type="GO" id="GO:0046872">
    <property type="term" value="F:metal ion binding"/>
    <property type="evidence" value="ECO:0007669"/>
    <property type="project" value="UniProtKB-KW"/>
</dbReference>
<dbReference type="Pfam" id="PF02953">
    <property type="entry name" value="zf-Tim10_DDP"/>
    <property type="match status" value="1"/>
</dbReference>
<comment type="function">
    <text evidence="12">Mitochondrial intermembrane chaperone that participates in the import and insertion of some multi-pass transmembrane proteins into the mitochondrial inner membrane. Also required for the transfer of beta-barrel precursors from the TOM complex to the sorting and assembly machinery (SAM complex) of the outer membrane. Acts as a chaperone-like protein that protects the hydrophobic precursors from aggregation and guide them through the mitochondrial intermembrane space.</text>
</comment>
<dbReference type="OrthoDB" id="7813104at2759"/>
<protein>
    <recommendedName>
        <fullName evidence="12">Mitochondrial import inner membrane translocase subunit</fullName>
    </recommendedName>
</protein>
<keyword evidence="8 12" id="KW-0811">Translocation</keyword>
<evidence type="ECO:0000256" key="3">
    <source>
        <dbReference type="ARBA" id="ARBA00022448"/>
    </source>
</evidence>
<dbReference type="Proteomes" id="UP000313359">
    <property type="component" value="Unassembled WGS sequence"/>
</dbReference>
<dbReference type="GO" id="GO:0045039">
    <property type="term" value="P:protein insertion into mitochondrial inner membrane"/>
    <property type="evidence" value="ECO:0007669"/>
    <property type="project" value="UniProtKB-ARBA"/>
</dbReference>
<feature type="compositionally biased region" description="Polar residues" evidence="13">
    <location>
        <begin position="1"/>
        <end position="19"/>
    </location>
</feature>
<gene>
    <name evidence="15" type="ORF">L227DRAFT_534734</name>
</gene>
<reference evidence="15" key="1">
    <citation type="journal article" date="2018" name="Genome Biol. Evol.">
        <title>Genomics and development of Lentinus tigrinus, a white-rot wood-decaying mushroom with dimorphic fruiting bodies.</title>
        <authorList>
            <person name="Wu B."/>
            <person name="Xu Z."/>
            <person name="Knudson A."/>
            <person name="Carlson A."/>
            <person name="Chen N."/>
            <person name="Kovaka S."/>
            <person name="LaButti K."/>
            <person name="Lipzen A."/>
            <person name="Pennachio C."/>
            <person name="Riley R."/>
            <person name="Schakwitz W."/>
            <person name="Umezawa K."/>
            <person name="Ohm R.A."/>
            <person name="Grigoriev I.V."/>
            <person name="Nagy L.G."/>
            <person name="Gibbons J."/>
            <person name="Hibbett D."/>
        </authorList>
    </citation>
    <scope>NUCLEOTIDE SEQUENCE [LARGE SCALE GENOMIC DNA]</scope>
    <source>
        <strain evidence="15">ALCF2SS1-6</strain>
    </source>
</reference>
<dbReference type="STRING" id="1328759.A0A5C2RSX0"/>
<dbReference type="GO" id="GO:0042719">
    <property type="term" value="C:mitochondrial intermembrane space chaperone complex"/>
    <property type="evidence" value="ECO:0007669"/>
    <property type="project" value="UniProtKB-ARBA"/>
</dbReference>
<evidence type="ECO:0000256" key="5">
    <source>
        <dbReference type="ARBA" id="ARBA00022792"/>
    </source>
</evidence>
<dbReference type="AlphaFoldDB" id="A0A5C2RSX0"/>
<name>A0A5C2RSX0_9APHY</name>
<keyword evidence="9 12" id="KW-0496">Mitochondrion</keyword>
<evidence type="ECO:0000256" key="12">
    <source>
        <dbReference type="RuleBase" id="RU367043"/>
    </source>
</evidence>
<feature type="region of interest" description="Disordered" evidence="13">
    <location>
        <begin position="1"/>
        <end position="21"/>
    </location>
</feature>
<evidence type="ECO:0000256" key="11">
    <source>
        <dbReference type="ARBA" id="ARBA00023186"/>
    </source>
</evidence>
<comment type="subunit">
    <text evidence="12">Heterohexamer.</text>
</comment>
<dbReference type="GO" id="GO:0005743">
    <property type="term" value="C:mitochondrial inner membrane"/>
    <property type="evidence" value="ECO:0007669"/>
    <property type="project" value="UniProtKB-SubCell"/>
</dbReference>
<comment type="subcellular location">
    <subcellularLocation>
        <location evidence="1 12">Mitochondrion inner membrane</location>
        <topology evidence="1 12">Peripheral membrane protein</topology>
        <orientation evidence="1 12">Intermembrane side</orientation>
    </subcellularLocation>
</comment>
<evidence type="ECO:0000256" key="7">
    <source>
        <dbReference type="ARBA" id="ARBA00022927"/>
    </source>
</evidence>
<dbReference type="Gene3D" id="1.10.287.810">
    <property type="entry name" value="Mitochondrial import inner membrane translocase subunit tim13 like domains"/>
    <property type="match status" value="1"/>
</dbReference>
<proteinExistence type="inferred from homology"/>
<evidence type="ECO:0000256" key="4">
    <source>
        <dbReference type="ARBA" id="ARBA00022723"/>
    </source>
</evidence>
<dbReference type="InterPro" id="IPR035427">
    <property type="entry name" value="Tim10-like_dom_sf"/>
</dbReference>
<organism evidence="15 16">
    <name type="scientific">Lentinus tigrinus ALCF2SS1-6</name>
    <dbReference type="NCBI Taxonomy" id="1328759"/>
    <lineage>
        <taxon>Eukaryota</taxon>
        <taxon>Fungi</taxon>
        <taxon>Dikarya</taxon>
        <taxon>Basidiomycota</taxon>
        <taxon>Agaricomycotina</taxon>
        <taxon>Agaricomycetes</taxon>
        <taxon>Polyporales</taxon>
        <taxon>Polyporaceae</taxon>
        <taxon>Lentinus</taxon>
    </lineage>
</organism>
<evidence type="ECO:0000313" key="16">
    <source>
        <dbReference type="Proteomes" id="UP000313359"/>
    </source>
</evidence>
<feature type="domain" description="Tim10-like" evidence="14">
    <location>
        <begin position="31"/>
        <end position="90"/>
    </location>
</feature>
<evidence type="ECO:0000256" key="8">
    <source>
        <dbReference type="ARBA" id="ARBA00023010"/>
    </source>
</evidence>
<keyword evidence="7 12" id="KW-0653">Protein transport</keyword>
<evidence type="ECO:0000259" key="14">
    <source>
        <dbReference type="Pfam" id="PF02953"/>
    </source>
</evidence>
<keyword evidence="5 12" id="KW-0472">Membrane</keyword>
<keyword evidence="11 12" id="KW-0143">Chaperone</keyword>
<accession>A0A5C2RSX0</accession>
<dbReference type="FunFam" id="1.10.287.810:FF:000001">
    <property type="entry name" value="mitochondrial import inner membrane translocase subunit TIM13"/>
    <property type="match status" value="1"/>
</dbReference>